<evidence type="ECO:0000256" key="4">
    <source>
        <dbReference type="ARBA" id="ARBA00022746"/>
    </source>
</evidence>
<dbReference type="Proteomes" id="UP000031599">
    <property type="component" value="Unassembled WGS sequence"/>
</dbReference>
<dbReference type="PROSITE" id="PS01045">
    <property type="entry name" value="SQUALEN_PHYTOEN_SYN_2"/>
    <property type="match status" value="1"/>
</dbReference>
<proteinExistence type="inferred from homology"/>
<dbReference type="Gene3D" id="1.10.600.10">
    <property type="entry name" value="Farnesyl Diphosphate Synthase"/>
    <property type="match status" value="1"/>
</dbReference>
<dbReference type="AlphaFoldDB" id="A0A0C2CNE9"/>
<accession>A0A0C2CNE9</accession>
<feature type="region of interest" description="Disordered" evidence="6">
    <location>
        <begin position="1"/>
        <end position="21"/>
    </location>
</feature>
<evidence type="ECO:0000313" key="7">
    <source>
        <dbReference type="EMBL" id="KIG12726.1"/>
    </source>
</evidence>
<dbReference type="CDD" id="cd00683">
    <property type="entry name" value="Trans_IPPS_HH"/>
    <property type="match status" value="1"/>
</dbReference>
<dbReference type="SFLD" id="SFLDS00005">
    <property type="entry name" value="Isoprenoid_Synthase_Type_I"/>
    <property type="match status" value="1"/>
</dbReference>
<comment type="caution">
    <text evidence="7">The sequence shown here is derived from an EMBL/GenBank/DDBJ whole genome shotgun (WGS) entry which is preliminary data.</text>
</comment>
<evidence type="ECO:0000256" key="6">
    <source>
        <dbReference type="SAM" id="MobiDB-lite"/>
    </source>
</evidence>
<dbReference type="InterPro" id="IPR044843">
    <property type="entry name" value="Trans_IPPS_bact-type"/>
</dbReference>
<gene>
    <name evidence="7" type="ORF">DB30_01084</name>
</gene>
<evidence type="ECO:0000256" key="1">
    <source>
        <dbReference type="ARBA" id="ARBA00004684"/>
    </source>
</evidence>
<dbReference type="PROSITE" id="PS01044">
    <property type="entry name" value="SQUALEN_PHYTOEN_SYN_1"/>
    <property type="match status" value="1"/>
</dbReference>
<evidence type="ECO:0000256" key="5">
    <source>
        <dbReference type="ARBA" id="ARBA00053028"/>
    </source>
</evidence>
<evidence type="ECO:0000313" key="8">
    <source>
        <dbReference type="Proteomes" id="UP000031599"/>
    </source>
</evidence>
<dbReference type="SFLD" id="SFLDG01212">
    <property type="entry name" value="Phytoene_synthase_like"/>
    <property type="match status" value="1"/>
</dbReference>
<protein>
    <submittedName>
        <fullName evidence="7">Phytoene synthase</fullName>
    </submittedName>
</protein>
<name>A0A0C2CNE9_9BACT</name>
<comment type="similarity">
    <text evidence="2">Belongs to the phytoene/squalene synthase family.</text>
</comment>
<evidence type="ECO:0000256" key="2">
    <source>
        <dbReference type="ARBA" id="ARBA00006251"/>
    </source>
</evidence>
<organism evidence="7 8">
    <name type="scientific">Enhygromyxa salina</name>
    <dbReference type="NCBI Taxonomy" id="215803"/>
    <lineage>
        <taxon>Bacteria</taxon>
        <taxon>Pseudomonadati</taxon>
        <taxon>Myxococcota</taxon>
        <taxon>Polyangia</taxon>
        <taxon>Nannocystales</taxon>
        <taxon>Nannocystaceae</taxon>
        <taxon>Enhygromyxa</taxon>
    </lineage>
</organism>
<reference evidence="7 8" key="1">
    <citation type="submission" date="2014-12" db="EMBL/GenBank/DDBJ databases">
        <title>Genome assembly of Enhygromyxa salina DSM 15201.</title>
        <authorList>
            <person name="Sharma G."/>
            <person name="Subramanian S."/>
        </authorList>
    </citation>
    <scope>NUCLEOTIDE SEQUENCE [LARGE SCALE GENOMIC DNA]</scope>
    <source>
        <strain evidence="7 8">DSM 15201</strain>
    </source>
</reference>
<dbReference type="InterPro" id="IPR002060">
    <property type="entry name" value="Squ/phyt_synthse"/>
</dbReference>
<dbReference type="InterPro" id="IPR008949">
    <property type="entry name" value="Isoprenoid_synthase_dom_sf"/>
</dbReference>
<dbReference type="InterPro" id="IPR019845">
    <property type="entry name" value="Squalene/phytoene_synthase_CS"/>
</dbReference>
<dbReference type="SFLD" id="SFLDG01018">
    <property type="entry name" value="Squalene/Phytoene_Synthase_Lik"/>
    <property type="match status" value="1"/>
</dbReference>
<sequence length="335" mass="36656">MSERFTPAPVRSGDYSGDPRAPAAKADIEACKQILAAGSKSFAAASLLLPKRMRGPAAAFYAFCRIADDLVDFSDDPSAAVTELGARLDRIYANTPDDDPVDRAFSRVVLGHAIPRTIVDALIEGFEWDADERDYETLPGLLGYCARVASAIGVVMTLLMGPREARTLARACDLGAAMQLTNICRDVLEDAERGRLYLPAAWLRERGIDPGHFVTNIHDYAGDPRVAETIEALLREADEYYLRANAGLAMLPRDCRPAIRAASLIYSDIGRVIREQGCDPIQDRAHTSKARKLWLLLRAWVRRTPPSLAVHADAPVIDACAYLVDAISQPQALRP</sequence>
<keyword evidence="4" id="KW-0125">Carotenoid biosynthesis</keyword>
<dbReference type="EMBL" id="JMCC02000120">
    <property type="protein sequence ID" value="KIG12726.1"/>
    <property type="molecule type" value="Genomic_DNA"/>
</dbReference>
<dbReference type="GO" id="GO:0004311">
    <property type="term" value="F:geranylgeranyl diphosphate synthase activity"/>
    <property type="evidence" value="ECO:0007669"/>
    <property type="project" value="InterPro"/>
</dbReference>
<dbReference type="GO" id="GO:0016117">
    <property type="term" value="P:carotenoid biosynthetic process"/>
    <property type="evidence" value="ECO:0007669"/>
    <property type="project" value="UniProtKB-KW"/>
</dbReference>
<dbReference type="RefSeq" id="WP_052557131.1">
    <property type="nucleotide sequence ID" value="NZ_JMCC02000120.1"/>
</dbReference>
<dbReference type="Pfam" id="PF00494">
    <property type="entry name" value="SQS_PSY"/>
    <property type="match status" value="1"/>
</dbReference>
<evidence type="ECO:0000256" key="3">
    <source>
        <dbReference type="ARBA" id="ARBA00022679"/>
    </source>
</evidence>
<comment type="cofactor">
    <cofactor evidence="5">
        <name>ATP</name>
        <dbReference type="ChEBI" id="CHEBI:30616"/>
    </cofactor>
</comment>
<dbReference type="PANTHER" id="PTHR31480">
    <property type="entry name" value="BIFUNCTIONAL LYCOPENE CYCLASE/PHYTOENE SYNTHASE"/>
    <property type="match status" value="1"/>
</dbReference>
<keyword evidence="3" id="KW-0808">Transferase</keyword>
<dbReference type="GO" id="GO:0051996">
    <property type="term" value="F:squalene synthase [NAD(P)H] activity"/>
    <property type="evidence" value="ECO:0007669"/>
    <property type="project" value="InterPro"/>
</dbReference>
<dbReference type="SUPFAM" id="SSF48576">
    <property type="entry name" value="Terpenoid synthases"/>
    <property type="match status" value="1"/>
</dbReference>
<dbReference type="FunFam" id="1.10.600.10:FF:000020">
    <property type="entry name" value="Phytoene synthase"/>
    <property type="match status" value="1"/>
</dbReference>
<comment type="pathway">
    <text evidence="1">Carotenoid biosynthesis; phytoene biosynthesis.</text>
</comment>
<dbReference type="InterPro" id="IPR033904">
    <property type="entry name" value="Trans_IPPS_HH"/>
</dbReference>